<protein>
    <submittedName>
        <fullName evidence="1">Uncharacterized protein</fullName>
    </submittedName>
</protein>
<proteinExistence type="predicted"/>
<name>A0AAD4DV49_9AGAM</name>
<evidence type="ECO:0000313" key="2">
    <source>
        <dbReference type="Proteomes" id="UP001195769"/>
    </source>
</evidence>
<gene>
    <name evidence="1" type="ORF">F5891DRAFT_1195257</name>
</gene>
<dbReference type="EMBL" id="JABBWK010000080">
    <property type="protein sequence ID" value="KAG1894414.1"/>
    <property type="molecule type" value="Genomic_DNA"/>
</dbReference>
<accession>A0AAD4DV49</accession>
<comment type="caution">
    <text evidence="1">The sequence shown here is derived from an EMBL/GenBank/DDBJ whole genome shotgun (WGS) entry which is preliminary data.</text>
</comment>
<keyword evidence="2" id="KW-1185">Reference proteome</keyword>
<evidence type="ECO:0000313" key="1">
    <source>
        <dbReference type="EMBL" id="KAG1894414.1"/>
    </source>
</evidence>
<dbReference type="RefSeq" id="XP_041219990.1">
    <property type="nucleotide sequence ID" value="XM_041368093.1"/>
</dbReference>
<dbReference type="GeneID" id="64662391"/>
<organism evidence="1 2">
    <name type="scientific">Suillus fuscotomentosus</name>
    <dbReference type="NCBI Taxonomy" id="1912939"/>
    <lineage>
        <taxon>Eukaryota</taxon>
        <taxon>Fungi</taxon>
        <taxon>Dikarya</taxon>
        <taxon>Basidiomycota</taxon>
        <taxon>Agaricomycotina</taxon>
        <taxon>Agaricomycetes</taxon>
        <taxon>Agaricomycetidae</taxon>
        <taxon>Boletales</taxon>
        <taxon>Suillineae</taxon>
        <taxon>Suillaceae</taxon>
        <taxon>Suillus</taxon>
    </lineage>
</organism>
<dbReference type="AlphaFoldDB" id="A0AAD4DV49"/>
<sequence>MKIDVPEVCWRTPPRITVPINSEIHPFNIFAVTILSIAVGYAGEVEHVDIAVETVNSFGVSFTWTPPLSIEPRDADNLLAGPESILPDDVAAEVAALEELKRIEGVQSIDEVEVLEEKTLDFDEFD</sequence>
<dbReference type="Proteomes" id="UP001195769">
    <property type="component" value="Unassembled WGS sequence"/>
</dbReference>
<reference evidence="1" key="1">
    <citation type="journal article" date="2020" name="New Phytol.">
        <title>Comparative genomics reveals dynamic genome evolution in host specialist ectomycorrhizal fungi.</title>
        <authorList>
            <person name="Lofgren L.A."/>
            <person name="Nguyen N.H."/>
            <person name="Vilgalys R."/>
            <person name="Ruytinx J."/>
            <person name="Liao H.L."/>
            <person name="Branco S."/>
            <person name="Kuo A."/>
            <person name="LaButti K."/>
            <person name="Lipzen A."/>
            <person name="Andreopoulos W."/>
            <person name="Pangilinan J."/>
            <person name="Riley R."/>
            <person name="Hundley H."/>
            <person name="Na H."/>
            <person name="Barry K."/>
            <person name="Grigoriev I.V."/>
            <person name="Stajich J.E."/>
            <person name="Kennedy P.G."/>
        </authorList>
    </citation>
    <scope>NUCLEOTIDE SEQUENCE</scope>
    <source>
        <strain evidence="1">FC203</strain>
    </source>
</reference>